<evidence type="ECO:0000256" key="4">
    <source>
        <dbReference type="ARBA" id="ARBA00022989"/>
    </source>
</evidence>
<comment type="similarity">
    <text evidence="2">Belongs to the PA-phosphatase related phosphoesterase family.</text>
</comment>
<sequence length="281" mass="32146">METSSVSAFKIAVDFVLLAIPGLIALILNLFVTPFQRNFFCNDLSIMYPYKPDTITTLQLALVGVIVSVVFVFIVELIHKFNNSYKYDDDDDKESKILYKWNISPFIQNLYQYIGLLLFGISINQFITDGTKFVVGRLRPHFMDVCRPVLSNGLTCKDLDNWNTYISDYTCTNQDVSDWTLTNARISFPSGHASFSFYCSFFCAFYIQSRMKFGGSKLLKHFIQLVFVTAALYTGLSRITDYKHHPTDVIAGSILGILIAFVVCFYFSDLFKRKINNVLPR</sequence>
<feature type="transmembrane region" description="Helical" evidence="6">
    <location>
        <begin position="186"/>
        <end position="207"/>
    </location>
</feature>
<feature type="transmembrane region" description="Helical" evidence="6">
    <location>
        <begin position="219"/>
        <end position="237"/>
    </location>
</feature>
<dbReference type="InterPro" id="IPR043216">
    <property type="entry name" value="PAP-like"/>
</dbReference>
<feature type="transmembrane region" description="Helical" evidence="6">
    <location>
        <begin position="110"/>
        <end position="127"/>
    </location>
</feature>
<evidence type="ECO:0000313" key="8">
    <source>
        <dbReference type="EMBL" id="KAG5675412.1"/>
    </source>
</evidence>
<dbReference type="CDD" id="cd03384">
    <property type="entry name" value="PAP2_wunen"/>
    <property type="match status" value="1"/>
</dbReference>
<organism evidence="8 9">
    <name type="scientific">Polypedilum vanderplanki</name>
    <name type="common">Sleeping chironomid midge</name>
    <dbReference type="NCBI Taxonomy" id="319348"/>
    <lineage>
        <taxon>Eukaryota</taxon>
        <taxon>Metazoa</taxon>
        <taxon>Ecdysozoa</taxon>
        <taxon>Arthropoda</taxon>
        <taxon>Hexapoda</taxon>
        <taxon>Insecta</taxon>
        <taxon>Pterygota</taxon>
        <taxon>Neoptera</taxon>
        <taxon>Endopterygota</taxon>
        <taxon>Diptera</taxon>
        <taxon>Nematocera</taxon>
        <taxon>Chironomoidea</taxon>
        <taxon>Chironomidae</taxon>
        <taxon>Chironominae</taxon>
        <taxon>Polypedilum</taxon>
        <taxon>Polypedilum</taxon>
    </lineage>
</organism>
<dbReference type="InterPro" id="IPR000326">
    <property type="entry name" value="PAP2/HPO"/>
</dbReference>
<dbReference type="AlphaFoldDB" id="A0A9J6BZT7"/>
<dbReference type="EMBL" id="JADBJN010000002">
    <property type="protein sequence ID" value="KAG5675412.1"/>
    <property type="molecule type" value="Genomic_DNA"/>
</dbReference>
<keyword evidence="4 6" id="KW-1133">Transmembrane helix</keyword>
<keyword evidence="9" id="KW-1185">Reference proteome</keyword>
<evidence type="ECO:0000256" key="2">
    <source>
        <dbReference type="ARBA" id="ARBA00008816"/>
    </source>
</evidence>
<dbReference type="SMART" id="SM00014">
    <property type="entry name" value="acidPPc"/>
    <property type="match status" value="1"/>
</dbReference>
<dbReference type="GO" id="GO:0007165">
    <property type="term" value="P:signal transduction"/>
    <property type="evidence" value="ECO:0007669"/>
    <property type="project" value="TreeGrafter"/>
</dbReference>
<dbReference type="PANTHER" id="PTHR10165:SF103">
    <property type="entry name" value="PHOSPHOLIPID PHOSPHATASE HOMOLOG 1.2 HOMOLOG"/>
    <property type="match status" value="1"/>
</dbReference>
<keyword evidence="5 6" id="KW-0472">Membrane</keyword>
<evidence type="ECO:0000256" key="3">
    <source>
        <dbReference type="ARBA" id="ARBA00022692"/>
    </source>
</evidence>
<accession>A0A9J6BZT7</accession>
<name>A0A9J6BZT7_POLVA</name>
<dbReference type="Proteomes" id="UP001107558">
    <property type="component" value="Chromosome 2"/>
</dbReference>
<evidence type="ECO:0000256" key="1">
    <source>
        <dbReference type="ARBA" id="ARBA00004141"/>
    </source>
</evidence>
<dbReference type="Pfam" id="PF01569">
    <property type="entry name" value="PAP2"/>
    <property type="match status" value="1"/>
</dbReference>
<dbReference type="PANTHER" id="PTHR10165">
    <property type="entry name" value="LIPID PHOSPHATE PHOSPHATASE"/>
    <property type="match status" value="1"/>
</dbReference>
<dbReference type="SUPFAM" id="SSF48317">
    <property type="entry name" value="Acid phosphatase/Vanadium-dependent haloperoxidase"/>
    <property type="match status" value="1"/>
</dbReference>
<evidence type="ECO:0000256" key="5">
    <source>
        <dbReference type="ARBA" id="ARBA00023136"/>
    </source>
</evidence>
<dbReference type="OrthoDB" id="8907274at2759"/>
<evidence type="ECO:0000256" key="6">
    <source>
        <dbReference type="SAM" id="Phobius"/>
    </source>
</evidence>
<dbReference type="GO" id="GO:0005886">
    <property type="term" value="C:plasma membrane"/>
    <property type="evidence" value="ECO:0007669"/>
    <property type="project" value="TreeGrafter"/>
</dbReference>
<comment type="subcellular location">
    <subcellularLocation>
        <location evidence="1">Membrane</location>
        <topology evidence="1">Multi-pass membrane protein</topology>
    </subcellularLocation>
</comment>
<comment type="caution">
    <text evidence="8">The sequence shown here is derived from an EMBL/GenBank/DDBJ whole genome shotgun (WGS) entry which is preliminary data.</text>
</comment>
<dbReference type="GO" id="GO:0008195">
    <property type="term" value="F:phosphatidate phosphatase activity"/>
    <property type="evidence" value="ECO:0007669"/>
    <property type="project" value="TreeGrafter"/>
</dbReference>
<protein>
    <recommendedName>
        <fullName evidence="7">Phosphatidic acid phosphatase type 2/haloperoxidase domain-containing protein</fullName>
    </recommendedName>
</protein>
<evidence type="ECO:0000313" key="9">
    <source>
        <dbReference type="Proteomes" id="UP001107558"/>
    </source>
</evidence>
<feature type="transmembrane region" description="Helical" evidence="6">
    <location>
        <begin position="55"/>
        <end position="78"/>
    </location>
</feature>
<feature type="transmembrane region" description="Helical" evidence="6">
    <location>
        <begin position="249"/>
        <end position="271"/>
    </location>
</feature>
<reference evidence="8" key="1">
    <citation type="submission" date="2021-03" db="EMBL/GenBank/DDBJ databases">
        <title>Chromosome level genome of the anhydrobiotic midge Polypedilum vanderplanki.</title>
        <authorList>
            <person name="Yoshida Y."/>
            <person name="Kikawada T."/>
            <person name="Gusev O."/>
        </authorList>
    </citation>
    <scope>NUCLEOTIDE SEQUENCE</scope>
    <source>
        <strain evidence="8">NIAS01</strain>
        <tissue evidence="8">Whole body or cell culture</tissue>
    </source>
</reference>
<dbReference type="GO" id="GO:0006644">
    <property type="term" value="P:phospholipid metabolic process"/>
    <property type="evidence" value="ECO:0007669"/>
    <property type="project" value="InterPro"/>
</dbReference>
<dbReference type="Gene3D" id="1.20.144.10">
    <property type="entry name" value="Phosphatidic acid phosphatase type 2/haloperoxidase"/>
    <property type="match status" value="1"/>
</dbReference>
<feature type="transmembrane region" description="Helical" evidence="6">
    <location>
        <begin position="12"/>
        <end position="35"/>
    </location>
</feature>
<evidence type="ECO:0000259" key="7">
    <source>
        <dbReference type="SMART" id="SM00014"/>
    </source>
</evidence>
<dbReference type="GO" id="GO:0046839">
    <property type="term" value="P:phospholipid dephosphorylation"/>
    <property type="evidence" value="ECO:0007669"/>
    <property type="project" value="TreeGrafter"/>
</dbReference>
<gene>
    <name evidence="8" type="ORF">PVAND_005320</name>
</gene>
<keyword evidence="3 6" id="KW-0812">Transmembrane</keyword>
<proteinExistence type="inferred from homology"/>
<dbReference type="InterPro" id="IPR036938">
    <property type="entry name" value="PAP2/HPO_sf"/>
</dbReference>
<feature type="domain" description="Phosphatidic acid phosphatase type 2/haloperoxidase" evidence="7">
    <location>
        <begin position="114"/>
        <end position="264"/>
    </location>
</feature>